<evidence type="ECO:0000313" key="2">
    <source>
        <dbReference type="EMBL" id="ABY87358.1"/>
    </source>
</evidence>
<name>B3TK30_HALDV</name>
<feature type="non-terminal residue" evidence="2">
    <location>
        <position position="458"/>
    </location>
</feature>
<evidence type="ECO:0000256" key="1">
    <source>
        <dbReference type="SAM" id="MobiDB-lite"/>
    </source>
</evidence>
<proteinExistence type="evidence at transcript level"/>
<organism evidence="2">
    <name type="scientific">Haliotis diversicolor</name>
    <name type="common">Abalone</name>
    <name type="synonym">Sulculus diversicolor</name>
    <dbReference type="NCBI Taxonomy" id="36095"/>
    <lineage>
        <taxon>Eukaryota</taxon>
        <taxon>Metazoa</taxon>
        <taxon>Spiralia</taxon>
        <taxon>Lophotrochozoa</taxon>
        <taxon>Mollusca</taxon>
        <taxon>Gastropoda</taxon>
        <taxon>Vetigastropoda</taxon>
        <taxon>Lepetellida</taxon>
        <taxon>Haliotoidea</taxon>
        <taxon>Haliotidae</taxon>
        <taxon>Haliotis</taxon>
    </lineage>
</organism>
<feature type="compositionally biased region" description="Low complexity" evidence="1">
    <location>
        <begin position="379"/>
        <end position="398"/>
    </location>
</feature>
<dbReference type="EMBL" id="EU244341">
    <property type="protein sequence ID" value="ABY87358.1"/>
    <property type="molecule type" value="mRNA"/>
</dbReference>
<dbReference type="AlphaFoldDB" id="B3TK30"/>
<reference evidence="2" key="2">
    <citation type="journal article" date="2008" name="Dev. Comp. Immunol.">
        <title>Identification of the up-regulated expression genes in hemocytes of variously colored abalone (Haliotis diversicolor Reeve, 1846) challenged with bacteria.</title>
        <authorList>
            <person name="Wang K.J."/>
            <person name="Ren H.L."/>
            <person name="Xu D.D."/>
            <person name="Cai L."/>
            <person name="Yang M."/>
        </authorList>
    </citation>
    <scope>NUCLEOTIDE SEQUENCE</scope>
</reference>
<feature type="region of interest" description="Disordered" evidence="1">
    <location>
        <begin position="378"/>
        <end position="398"/>
    </location>
</feature>
<feature type="non-terminal residue" evidence="2">
    <location>
        <position position="1"/>
    </location>
</feature>
<accession>B3TK30</accession>
<sequence length="458" mass="49436">TSEPEPEMTSAPSGGCDLMSFSRCSAKLNQDLQVWGTNLMVTERFNDSNLHTLCRVHYRKYQQCVWPLTSGCRKDMMVARDIMVAAFNFVCSADIENLRSAIPCLSRPGFAQEVRTCSLTSSTSKICSFGTNYKTCVSNLTSGCTEPAQEVISDFMDNLLEPVEEIFPCDTDVSTVLPTFFTSTIPKTSTFKTTTYITPTPTLEVVTGAVTAEGSCGRKCLDLLNVPLSRVATASMAGNFTLTIYTDACPIFNSFRECMASLSEPCEIPALQYGIVSQFEFACVKAYSAIIEYQDCWERDDIQASWDSCLSEFTAGISNRTQNGICRHLDAFSICIREKVATCGQVPVAIVTDYINASTYGIRVLSNCTRGQPAVGQRTTTAAVPTPSSNTTTPAAATTTTTVVPTPLSNTNATTAATTTSASMNTSFAPTSTTSSQQNHTVTIAKLPITCFDCNSGT</sequence>
<protein>
    <submittedName>
        <fullName evidence="2">Uncharacterized protein</fullName>
    </submittedName>
</protein>
<reference evidence="2" key="1">
    <citation type="submission" date="2007-10" db="EMBL/GenBank/DDBJ databases">
        <authorList>
            <person name="Ren H.-L."/>
            <person name="Wang K.-J."/>
            <person name="Xu D.-D."/>
            <person name="Cai L."/>
            <person name="Lin Z.-Y."/>
            <person name="Yang M."/>
            <person name="Qiao K."/>
            <person name="Zhang N."/>
        </authorList>
    </citation>
    <scope>NUCLEOTIDE SEQUENCE</scope>
</reference>